<protein>
    <recommendedName>
        <fullName evidence="1">ATP-dependent Clp protease adapter protein ClpS</fullName>
    </recommendedName>
</protein>
<comment type="function">
    <text evidence="1">Involved in the modulation of the specificity of the ClpAP-mediated ATP-dependent protein degradation.</text>
</comment>
<feature type="domain" description="Adaptor protein ClpS core" evidence="2">
    <location>
        <begin position="43"/>
        <end position="122"/>
    </location>
</feature>
<dbReference type="Gene3D" id="3.30.1390.10">
    <property type="match status" value="1"/>
</dbReference>
<keyword evidence="3" id="KW-0645">Protease</keyword>
<dbReference type="PATRIC" id="fig|570277.3.peg.2578"/>
<gene>
    <name evidence="1 3" type="primary">clpS</name>
    <name evidence="3" type="ORF">EZMO1_2398</name>
</gene>
<reference evidence="3 4" key="1">
    <citation type="journal article" date="2016" name="Front. Microbiol.">
        <title>Genomic Insight into the Host-Endosymbiont Relationship of Endozoicomonas montiporae CL-33(T) with its Coral Host.</title>
        <authorList>
            <person name="Ding J.-Y."/>
            <person name="Shiu J.-H."/>
            <person name="Chen W.-M."/>
            <person name="Chiang Y.-R."/>
            <person name="Tang S.-L."/>
        </authorList>
    </citation>
    <scope>NUCLEOTIDE SEQUENCE [LARGE SCALE GENOMIC DNA]</scope>
    <source>
        <strain evidence="3 4">CL-33</strain>
    </source>
</reference>
<name>A0A142BCL7_9GAMM</name>
<dbReference type="InterPro" id="IPR022935">
    <property type="entry name" value="ClpS"/>
</dbReference>
<dbReference type="NCBIfam" id="NF000672">
    <property type="entry name" value="PRK00033.1-5"/>
    <property type="match status" value="1"/>
</dbReference>
<keyword evidence="3" id="KW-0378">Hydrolase</keyword>
<dbReference type="HAMAP" id="MF_00302">
    <property type="entry name" value="ClpS"/>
    <property type="match status" value="1"/>
</dbReference>
<dbReference type="Pfam" id="PF02617">
    <property type="entry name" value="ClpS"/>
    <property type="match status" value="1"/>
</dbReference>
<evidence type="ECO:0000313" key="4">
    <source>
        <dbReference type="Proteomes" id="UP000071065"/>
    </source>
</evidence>
<sequence>MQQTAVHQSMSKFEQFRLSLEKEGRELEGDHDVALLPEKVQLKPPSMYQVIILNDDFTPMDFVVEVLEVFFNMTTEQATQVMLKVHTQGKAICGTFSKDVAETKASQVNEYSREFQHPLLCKTVKAD</sequence>
<dbReference type="STRING" id="570277.EZMO1_2398"/>
<dbReference type="AlphaFoldDB" id="A0A142BCL7"/>
<evidence type="ECO:0000259" key="2">
    <source>
        <dbReference type="Pfam" id="PF02617"/>
    </source>
</evidence>
<comment type="similarity">
    <text evidence="1">Belongs to the ClpS family.</text>
</comment>
<evidence type="ECO:0000256" key="1">
    <source>
        <dbReference type="HAMAP-Rule" id="MF_00302"/>
    </source>
</evidence>
<dbReference type="PANTHER" id="PTHR33473">
    <property type="entry name" value="ATP-DEPENDENT CLP PROTEASE ADAPTER PROTEIN CLPS1, CHLOROPLASTIC"/>
    <property type="match status" value="1"/>
</dbReference>
<accession>A0A142BCL7</accession>
<dbReference type="GO" id="GO:0008233">
    <property type="term" value="F:peptidase activity"/>
    <property type="evidence" value="ECO:0007669"/>
    <property type="project" value="UniProtKB-KW"/>
</dbReference>
<dbReference type="PANTHER" id="PTHR33473:SF19">
    <property type="entry name" value="ATP-DEPENDENT CLP PROTEASE ADAPTER PROTEIN CLPS"/>
    <property type="match status" value="1"/>
</dbReference>
<evidence type="ECO:0000313" key="3">
    <source>
        <dbReference type="EMBL" id="AMO56493.1"/>
    </source>
</evidence>
<comment type="subunit">
    <text evidence="1">Binds to the N-terminal domain of the chaperone ClpA.</text>
</comment>
<dbReference type="FunFam" id="3.30.1390.10:FF:000002">
    <property type="entry name" value="ATP-dependent Clp protease adapter protein ClpS"/>
    <property type="match status" value="1"/>
</dbReference>
<dbReference type="InterPro" id="IPR003769">
    <property type="entry name" value="ClpS_core"/>
</dbReference>
<dbReference type="Proteomes" id="UP000071065">
    <property type="component" value="Chromosome"/>
</dbReference>
<organism evidence="3 4">
    <name type="scientific">Endozoicomonas montiporae CL-33</name>
    <dbReference type="NCBI Taxonomy" id="570277"/>
    <lineage>
        <taxon>Bacteria</taxon>
        <taxon>Pseudomonadati</taxon>
        <taxon>Pseudomonadota</taxon>
        <taxon>Gammaproteobacteria</taxon>
        <taxon>Oceanospirillales</taxon>
        <taxon>Endozoicomonadaceae</taxon>
        <taxon>Endozoicomonas</taxon>
    </lineage>
</organism>
<dbReference type="InterPro" id="IPR014719">
    <property type="entry name" value="Ribosomal_bL12_C/ClpS-like"/>
</dbReference>
<dbReference type="SUPFAM" id="SSF54736">
    <property type="entry name" value="ClpS-like"/>
    <property type="match status" value="1"/>
</dbReference>
<dbReference type="EMBL" id="CP013251">
    <property type="protein sequence ID" value="AMO56493.1"/>
    <property type="molecule type" value="Genomic_DNA"/>
</dbReference>
<dbReference type="KEGG" id="emp:EZMO1_2398"/>
<dbReference type="GO" id="GO:0030163">
    <property type="term" value="P:protein catabolic process"/>
    <property type="evidence" value="ECO:0007669"/>
    <property type="project" value="InterPro"/>
</dbReference>
<proteinExistence type="inferred from homology"/>
<dbReference type="GO" id="GO:0006508">
    <property type="term" value="P:proteolysis"/>
    <property type="evidence" value="ECO:0007669"/>
    <property type="project" value="UniProtKB-UniRule"/>
</dbReference>